<evidence type="ECO:0000313" key="1">
    <source>
        <dbReference type="Proteomes" id="UP000492821"/>
    </source>
</evidence>
<evidence type="ECO:0000313" key="2">
    <source>
        <dbReference type="WBParaSite" id="Pan_g7049.t1"/>
    </source>
</evidence>
<dbReference type="AlphaFoldDB" id="A0A7E4W6P1"/>
<proteinExistence type="predicted"/>
<reference evidence="1" key="1">
    <citation type="journal article" date="2013" name="Genetics">
        <title>The draft genome and transcriptome of Panagrellus redivivus are shaped by the harsh demands of a free-living lifestyle.</title>
        <authorList>
            <person name="Srinivasan J."/>
            <person name="Dillman A.R."/>
            <person name="Macchietto M.G."/>
            <person name="Heikkinen L."/>
            <person name="Lakso M."/>
            <person name="Fracchia K.M."/>
            <person name="Antoshechkin I."/>
            <person name="Mortazavi A."/>
            <person name="Wong G."/>
            <person name="Sternberg P.W."/>
        </authorList>
    </citation>
    <scope>NUCLEOTIDE SEQUENCE [LARGE SCALE GENOMIC DNA]</scope>
    <source>
        <strain evidence="1">MT8872</strain>
    </source>
</reference>
<dbReference type="Proteomes" id="UP000492821">
    <property type="component" value="Unassembled WGS sequence"/>
</dbReference>
<dbReference type="WBParaSite" id="Pan_g7049.t1">
    <property type="protein sequence ID" value="Pan_g7049.t1"/>
    <property type="gene ID" value="Pan_g7049"/>
</dbReference>
<organism evidence="1 2">
    <name type="scientific">Panagrellus redivivus</name>
    <name type="common">Microworm</name>
    <dbReference type="NCBI Taxonomy" id="6233"/>
    <lineage>
        <taxon>Eukaryota</taxon>
        <taxon>Metazoa</taxon>
        <taxon>Ecdysozoa</taxon>
        <taxon>Nematoda</taxon>
        <taxon>Chromadorea</taxon>
        <taxon>Rhabditida</taxon>
        <taxon>Tylenchina</taxon>
        <taxon>Panagrolaimomorpha</taxon>
        <taxon>Panagrolaimoidea</taxon>
        <taxon>Panagrolaimidae</taxon>
        <taxon>Panagrellus</taxon>
    </lineage>
</organism>
<protein>
    <submittedName>
        <fullName evidence="2">TFIIS N-terminal domain-containing protein</fullName>
    </submittedName>
</protein>
<accession>A0A7E4W6P1</accession>
<sequence>MNAFGMLANLSGCCSKIRDNSQNTSTNNKSTLQTASKLIKRWCDRVNYGKRSDLLIALFMKDRTDFDRVSISTLDVIFILIN</sequence>
<name>A0A7E4W6P1_PANRE</name>
<reference evidence="2" key="2">
    <citation type="submission" date="2020-10" db="UniProtKB">
        <authorList>
            <consortium name="WormBaseParasite"/>
        </authorList>
    </citation>
    <scope>IDENTIFICATION</scope>
</reference>
<keyword evidence="1" id="KW-1185">Reference proteome</keyword>